<name>A0ABS1JB33_9BACL</name>
<feature type="transmembrane region" description="Helical" evidence="1">
    <location>
        <begin position="29"/>
        <end position="50"/>
    </location>
</feature>
<keyword evidence="3" id="KW-1185">Reference proteome</keyword>
<accession>A0ABS1JB33</accession>
<feature type="transmembrane region" description="Helical" evidence="1">
    <location>
        <begin position="121"/>
        <end position="141"/>
    </location>
</feature>
<dbReference type="InterPro" id="IPR048147">
    <property type="entry name" value="CBO0543-like"/>
</dbReference>
<comment type="caution">
    <text evidence="2">The sequence shown here is derived from an EMBL/GenBank/DDBJ whole genome shotgun (WGS) entry which is preliminary data.</text>
</comment>
<dbReference type="Proteomes" id="UP000602284">
    <property type="component" value="Unassembled WGS sequence"/>
</dbReference>
<protein>
    <submittedName>
        <fullName evidence="2">Uncharacterized protein</fullName>
    </submittedName>
</protein>
<sequence>MVFSIVLFVGSWLFFLFLGKKKKFYVLSPTCYVAMILGLSTDVMIDAYGLWEYPATTGLQSFWRHILDDFGIYFVVTYLFLQTLPKQPNFWNMVLHIFYWSVLAFGLEFLALKTGNLKHRLWWNLGFSYVSDVGLYLIFYYHHRWRVRME</sequence>
<evidence type="ECO:0000313" key="3">
    <source>
        <dbReference type="Proteomes" id="UP000602284"/>
    </source>
</evidence>
<organism evidence="2 3">
    <name type="scientific">Tumebacillus amylolyticus</name>
    <dbReference type="NCBI Taxonomy" id="2801339"/>
    <lineage>
        <taxon>Bacteria</taxon>
        <taxon>Bacillati</taxon>
        <taxon>Bacillota</taxon>
        <taxon>Bacilli</taxon>
        <taxon>Bacillales</taxon>
        <taxon>Alicyclobacillaceae</taxon>
        <taxon>Tumebacillus</taxon>
    </lineage>
</organism>
<dbReference type="NCBIfam" id="NF041644">
    <property type="entry name" value="CBO0543_fam"/>
    <property type="match status" value="1"/>
</dbReference>
<feature type="transmembrane region" description="Helical" evidence="1">
    <location>
        <begin position="93"/>
        <end position="112"/>
    </location>
</feature>
<keyword evidence="1" id="KW-0812">Transmembrane</keyword>
<keyword evidence="1" id="KW-0472">Membrane</keyword>
<dbReference type="RefSeq" id="WP_201635436.1">
    <property type="nucleotide sequence ID" value="NZ_JAEQNB010000003.1"/>
</dbReference>
<proteinExistence type="predicted"/>
<reference evidence="2 3" key="1">
    <citation type="submission" date="2021-01" db="EMBL/GenBank/DDBJ databases">
        <title>Tumebacillus sp. strain ITR2 16S ribosomal RNA gene Genome sequencing and assembly.</title>
        <authorList>
            <person name="Kang M."/>
        </authorList>
    </citation>
    <scope>NUCLEOTIDE SEQUENCE [LARGE SCALE GENOMIC DNA]</scope>
    <source>
        <strain evidence="2 3">ITR2</strain>
    </source>
</reference>
<gene>
    <name evidence="2" type="ORF">JJB07_12360</name>
</gene>
<feature type="transmembrane region" description="Helical" evidence="1">
    <location>
        <begin position="62"/>
        <end position="81"/>
    </location>
</feature>
<dbReference type="EMBL" id="JAEQNB010000003">
    <property type="protein sequence ID" value="MBL0387446.1"/>
    <property type="molecule type" value="Genomic_DNA"/>
</dbReference>
<keyword evidence="1" id="KW-1133">Transmembrane helix</keyword>
<evidence type="ECO:0000313" key="2">
    <source>
        <dbReference type="EMBL" id="MBL0387446.1"/>
    </source>
</evidence>
<evidence type="ECO:0000256" key="1">
    <source>
        <dbReference type="SAM" id="Phobius"/>
    </source>
</evidence>